<feature type="non-terminal residue" evidence="1">
    <location>
        <position position="88"/>
    </location>
</feature>
<organism evidence="1 2">
    <name type="scientific">Gigaspora margarita</name>
    <dbReference type="NCBI Taxonomy" id="4874"/>
    <lineage>
        <taxon>Eukaryota</taxon>
        <taxon>Fungi</taxon>
        <taxon>Fungi incertae sedis</taxon>
        <taxon>Mucoromycota</taxon>
        <taxon>Glomeromycotina</taxon>
        <taxon>Glomeromycetes</taxon>
        <taxon>Diversisporales</taxon>
        <taxon>Gigasporaceae</taxon>
        <taxon>Gigaspora</taxon>
    </lineage>
</organism>
<accession>A0ABN7X294</accession>
<sequence length="88" mass="10292">ESHSLYQIVEGTRCLIRIKHPFAAKNIQWCKTLVTYFKKSHLPNNLLTTKITEKNIIGGGLKTYIDTRWTTVYDMLKSIYQLETCLKE</sequence>
<reference evidence="1 2" key="1">
    <citation type="submission" date="2021-06" db="EMBL/GenBank/DDBJ databases">
        <authorList>
            <person name="Kallberg Y."/>
            <person name="Tangrot J."/>
            <person name="Rosling A."/>
        </authorList>
    </citation>
    <scope>NUCLEOTIDE SEQUENCE [LARGE SCALE GENOMIC DNA]</scope>
    <source>
        <strain evidence="1 2">120-4 pot B 10/14</strain>
    </source>
</reference>
<proteinExistence type="predicted"/>
<dbReference type="Proteomes" id="UP000789901">
    <property type="component" value="Unassembled WGS sequence"/>
</dbReference>
<feature type="non-terminal residue" evidence="1">
    <location>
        <position position="1"/>
    </location>
</feature>
<gene>
    <name evidence="1" type="ORF">GMARGA_LOCUS37487</name>
</gene>
<dbReference type="InterPro" id="IPR012337">
    <property type="entry name" value="RNaseH-like_sf"/>
</dbReference>
<name>A0ABN7X294_GIGMA</name>
<dbReference type="EMBL" id="CAJVQB010078471">
    <property type="protein sequence ID" value="CAG8845161.1"/>
    <property type="molecule type" value="Genomic_DNA"/>
</dbReference>
<comment type="caution">
    <text evidence="1">The sequence shown here is derived from an EMBL/GenBank/DDBJ whole genome shotgun (WGS) entry which is preliminary data.</text>
</comment>
<protein>
    <submittedName>
        <fullName evidence="1">29976_t:CDS:1</fullName>
    </submittedName>
</protein>
<dbReference type="SUPFAM" id="SSF53098">
    <property type="entry name" value="Ribonuclease H-like"/>
    <property type="match status" value="1"/>
</dbReference>
<evidence type="ECO:0000313" key="2">
    <source>
        <dbReference type="Proteomes" id="UP000789901"/>
    </source>
</evidence>
<keyword evidence="2" id="KW-1185">Reference proteome</keyword>
<evidence type="ECO:0000313" key="1">
    <source>
        <dbReference type="EMBL" id="CAG8845161.1"/>
    </source>
</evidence>